<keyword evidence="3" id="KW-1185">Reference proteome</keyword>
<feature type="compositionally biased region" description="Polar residues" evidence="1">
    <location>
        <begin position="78"/>
        <end position="90"/>
    </location>
</feature>
<name>A0A444V013_ACIRT</name>
<gene>
    <name evidence="2" type="ORF">EOD39_18713</name>
</gene>
<evidence type="ECO:0000256" key="1">
    <source>
        <dbReference type="SAM" id="MobiDB-lite"/>
    </source>
</evidence>
<reference evidence="2 3" key="1">
    <citation type="submission" date="2019-01" db="EMBL/GenBank/DDBJ databases">
        <title>Draft Genome and Complete Hox-Cluster Characterization of the Sterlet Sturgeon (Acipenser ruthenus).</title>
        <authorList>
            <person name="Wei Q."/>
        </authorList>
    </citation>
    <scope>NUCLEOTIDE SEQUENCE [LARGE SCALE GENOMIC DNA]</scope>
    <source>
        <strain evidence="2">WHYD16114868_AA</strain>
        <tissue evidence="2">Blood</tissue>
    </source>
</reference>
<proteinExistence type="predicted"/>
<dbReference type="EMBL" id="SCEB01004123">
    <property type="protein sequence ID" value="RXM93781.1"/>
    <property type="molecule type" value="Genomic_DNA"/>
</dbReference>
<feature type="compositionally biased region" description="Low complexity" evidence="1">
    <location>
        <begin position="118"/>
        <end position="129"/>
    </location>
</feature>
<accession>A0A444V013</accession>
<evidence type="ECO:0000313" key="3">
    <source>
        <dbReference type="Proteomes" id="UP000289886"/>
    </source>
</evidence>
<dbReference type="AlphaFoldDB" id="A0A444V013"/>
<sequence length="140" mass="15056">MEKAANLMVILEGPTKQALRNQLYTRMRETCKKLGIHLQPISEQTALPYLVGQSQIHNPSPGEGRGDGARLDGGGQGPSPQRNQGSQGRSLCQIRRELPLSSSDTSVRGGACIPCANSTGSRSQGSSTQVHHHPPWHTPQ</sequence>
<feature type="compositionally biased region" description="Basic residues" evidence="1">
    <location>
        <begin position="130"/>
        <end position="140"/>
    </location>
</feature>
<protein>
    <submittedName>
        <fullName evidence="2">Uncharacterized protein</fullName>
    </submittedName>
</protein>
<dbReference type="Proteomes" id="UP000289886">
    <property type="component" value="Unassembled WGS sequence"/>
</dbReference>
<evidence type="ECO:0000313" key="2">
    <source>
        <dbReference type="EMBL" id="RXM93781.1"/>
    </source>
</evidence>
<feature type="region of interest" description="Disordered" evidence="1">
    <location>
        <begin position="50"/>
        <end position="140"/>
    </location>
</feature>
<comment type="caution">
    <text evidence="2">The sequence shown here is derived from an EMBL/GenBank/DDBJ whole genome shotgun (WGS) entry which is preliminary data.</text>
</comment>
<organism evidence="2 3">
    <name type="scientific">Acipenser ruthenus</name>
    <name type="common">Sterlet sturgeon</name>
    <dbReference type="NCBI Taxonomy" id="7906"/>
    <lineage>
        <taxon>Eukaryota</taxon>
        <taxon>Metazoa</taxon>
        <taxon>Chordata</taxon>
        <taxon>Craniata</taxon>
        <taxon>Vertebrata</taxon>
        <taxon>Euteleostomi</taxon>
        <taxon>Actinopterygii</taxon>
        <taxon>Chondrostei</taxon>
        <taxon>Acipenseriformes</taxon>
        <taxon>Acipenseridae</taxon>
        <taxon>Acipenser</taxon>
    </lineage>
</organism>